<gene>
    <name evidence="1" type="primary">NCL1_13039</name>
    <name evidence="1" type="ORF">TNIN_47101</name>
</gene>
<evidence type="ECO:0000313" key="1">
    <source>
        <dbReference type="EMBL" id="GFY71214.1"/>
    </source>
</evidence>
<keyword evidence="2" id="KW-1185">Reference proteome</keyword>
<proteinExistence type="predicted"/>
<dbReference type="Proteomes" id="UP000886998">
    <property type="component" value="Unassembled WGS sequence"/>
</dbReference>
<organism evidence="1 2">
    <name type="scientific">Trichonephila inaurata madagascariensis</name>
    <dbReference type="NCBI Taxonomy" id="2747483"/>
    <lineage>
        <taxon>Eukaryota</taxon>
        <taxon>Metazoa</taxon>
        <taxon>Ecdysozoa</taxon>
        <taxon>Arthropoda</taxon>
        <taxon>Chelicerata</taxon>
        <taxon>Arachnida</taxon>
        <taxon>Araneae</taxon>
        <taxon>Araneomorphae</taxon>
        <taxon>Entelegynae</taxon>
        <taxon>Araneoidea</taxon>
        <taxon>Nephilidae</taxon>
        <taxon>Trichonephila</taxon>
        <taxon>Trichonephila inaurata</taxon>
    </lineage>
</organism>
<evidence type="ECO:0000313" key="2">
    <source>
        <dbReference type="Proteomes" id="UP000886998"/>
    </source>
</evidence>
<reference evidence="1" key="1">
    <citation type="submission" date="2020-08" db="EMBL/GenBank/DDBJ databases">
        <title>Multicomponent nature underlies the extraordinary mechanical properties of spider dragline silk.</title>
        <authorList>
            <person name="Kono N."/>
            <person name="Nakamura H."/>
            <person name="Mori M."/>
            <person name="Yoshida Y."/>
            <person name="Ohtoshi R."/>
            <person name="Malay A.D."/>
            <person name="Moran D.A.P."/>
            <person name="Tomita M."/>
            <person name="Numata K."/>
            <person name="Arakawa K."/>
        </authorList>
    </citation>
    <scope>NUCLEOTIDE SEQUENCE</scope>
</reference>
<dbReference type="AlphaFoldDB" id="A0A8X6YGW5"/>
<dbReference type="EMBL" id="BMAV01018676">
    <property type="protein sequence ID" value="GFY71214.1"/>
    <property type="molecule type" value="Genomic_DNA"/>
</dbReference>
<comment type="caution">
    <text evidence="1">The sequence shown here is derived from an EMBL/GenBank/DDBJ whole genome shotgun (WGS) entry which is preliminary data.</text>
</comment>
<protein>
    <submittedName>
        <fullName evidence="1">Uncharacterized protein</fullName>
    </submittedName>
</protein>
<sequence length="268" mass="31321">MNIRFWPSLELVAQHLEAKNLKDIYKKNPLHKSHLVLQRPKIVVRNLNSYHEYHIQTTPLKHIALVGNALGILRTFDQQVINTNFLKLTEEVSGKCYSKVISKIKTLLHGRSKPSASCIEKEISGVIRSLAREVERWIYSHDQIVYYTEIDLSDLCWYSYGIIDRFETAQTLVRKENRNPATFCPGLQILLRRPRTDTGLIQPNLLRDYGPVIWSLISQYNFQNMLRFILEERIDKDWEGVDYEQHSFEIFGHAVPSDIPLKGLTFLR</sequence>
<accession>A0A8X6YGW5</accession>
<name>A0A8X6YGW5_9ARAC</name>